<dbReference type="OrthoDB" id="5229455at2759"/>
<dbReference type="STRING" id="1531966.A0A0A1SXS1"/>
<dbReference type="EMBL" id="CDHN01000001">
    <property type="protein sequence ID" value="CEJ83121.1"/>
    <property type="molecule type" value="Genomic_DNA"/>
</dbReference>
<dbReference type="Proteomes" id="UP000039046">
    <property type="component" value="Unassembled WGS sequence"/>
</dbReference>
<dbReference type="AlphaFoldDB" id="A0A0A1SXS1"/>
<evidence type="ECO:0000313" key="1">
    <source>
        <dbReference type="EMBL" id="CEJ83121.1"/>
    </source>
</evidence>
<reference evidence="1 2" key="1">
    <citation type="journal article" date="2015" name="Genome Announc.">
        <title>Draft Genome Sequence and Gene Annotation of the Entomopathogenic Fungus Verticillium hemipterigenum.</title>
        <authorList>
            <person name="Horn F."/>
            <person name="Habel A."/>
            <person name="Scharf D.H."/>
            <person name="Dworschak J."/>
            <person name="Brakhage A.A."/>
            <person name="Guthke R."/>
            <person name="Hertweck C."/>
            <person name="Linde J."/>
        </authorList>
    </citation>
    <scope>NUCLEOTIDE SEQUENCE [LARGE SCALE GENOMIC DNA]</scope>
</reference>
<protein>
    <submittedName>
        <fullName evidence="1">Uncharacterized protein</fullName>
    </submittedName>
</protein>
<evidence type="ECO:0000313" key="2">
    <source>
        <dbReference type="Proteomes" id="UP000039046"/>
    </source>
</evidence>
<keyword evidence="2" id="KW-1185">Reference proteome</keyword>
<gene>
    <name evidence="1" type="ORF">VHEMI03147</name>
</gene>
<organism evidence="1 2">
    <name type="scientific">[Torrubiella] hemipterigena</name>
    <dbReference type="NCBI Taxonomy" id="1531966"/>
    <lineage>
        <taxon>Eukaryota</taxon>
        <taxon>Fungi</taxon>
        <taxon>Dikarya</taxon>
        <taxon>Ascomycota</taxon>
        <taxon>Pezizomycotina</taxon>
        <taxon>Sordariomycetes</taxon>
        <taxon>Hypocreomycetidae</taxon>
        <taxon>Hypocreales</taxon>
        <taxon>Clavicipitaceae</taxon>
        <taxon>Clavicipitaceae incertae sedis</taxon>
        <taxon>'Torrubiella' clade</taxon>
    </lineage>
</organism>
<proteinExistence type="predicted"/>
<accession>A0A0A1SXS1</accession>
<name>A0A0A1SXS1_9HYPO</name>
<sequence>MQLGGQWWCDWGFYARHQYSIENKVLYGDDFPPTVFAAYPSTGGVWAARYNNIHQWRWDTFYNYAKIPKPMLPDVPYGLEAALAWTRSMDEEALVLEKYGATFYSRVKDCPYLPTTVEEGKALFERFEELLEKYPTEHPDLRPRKTAFNRVSEDIYEEDEAYAAFRDENNENEGRLWGFMRSLF</sequence>
<dbReference type="HOGENOM" id="CLU_1469210_0_0_1"/>